<name>A0A1G4G5L5_9BACT</name>
<keyword evidence="1" id="KW-0472">Membrane</keyword>
<accession>A0A1G4G5L5</accession>
<evidence type="ECO:0000313" key="3">
    <source>
        <dbReference type="Proteomes" id="UP000178485"/>
    </source>
</evidence>
<dbReference type="AlphaFoldDB" id="A0A1G4G5L5"/>
<dbReference type="Proteomes" id="UP000178485">
    <property type="component" value="Chromosome i"/>
</dbReference>
<dbReference type="RefSeq" id="WP_083373190.1">
    <property type="nucleotide sequence ID" value="NZ_DUQN01000072.1"/>
</dbReference>
<feature type="transmembrane region" description="Helical" evidence="1">
    <location>
        <begin position="158"/>
        <end position="175"/>
    </location>
</feature>
<evidence type="ECO:0000313" key="2">
    <source>
        <dbReference type="EMBL" id="SCM56597.1"/>
    </source>
</evidence>
<keyword evidence="3" id="KW-1185">Reference proteome</keyword>
<evidence type="ECO:0000256" key="1">
    <source>
        <dbReference type="SAM" id="Phobius"/>
    </source>
</evidence>
<dbReference type="EMBL" id="LT608328">
    <property type="protein sequence ID" value="SCM56597.1"/>
    <property type="molecule type" value="Genomic_DNA"/>
</dbReference>
<keyword evidence="1" id="KW-0812">Transmembrane</keyword>
<gene>
    <name evidence="2" type="ORF">ING2E5A_0956</name>
</gene>
<dbReference type="KEGG" id="pmuc:ING2E5A_0956"/>
<protein>
    <submittedName>
        <fullName evidence="2">Uncharacterized protein</fullName>
    </submittedName>
</protein>
<organism evidence="2 3">
    <name type="scientific">Petrimonas mucosa</name>
    <dbReference type="NCBI Taxonomy" id="1642646"/>
    <lineage>
        <taxon>Bacteria</taxon>
        <taxon>Pseudomonadati</taxon>
        <taxon>Bacteroidota</taxon>
        <taxon>Bacteroidia</taxon>
        <taxon>Bacteroidales</taxon>
        <taxon>Dysgonomonadaceae</taxon>
        <taxon>Petrimonas</taxon>
    </lineage>
</organism>
<sequence length="176" mass="20111">MMKNEEKKLNIYKIMRVLHRDIGFLTIGLTLVYVLSGVLLIYRNTDFMKMEKTEEKQLAASLSGSEVAQQLRIRNFKVEREEGAVIYFKEGHYNGDTGMSVITRKVYIPPFDKLVNLHKVTGAHSLSVLSLIYGCMLFFLAFSSLFMFRFGSRKSKRGIVMIIISIVLTVVIVAFV</sequence>
<feature type="transmembrane region" description="Helical" evidence="1">
    <location>
        <begin position="126"/>
        <end position="146"/>
    </location>
</feature>
<reference evidence="2 3" key="1">
    <citation type="submission" date="2016-08" db="EMBL/GenBank/DDBJ databases">
        <authorList>
            <person name="Seilhamer J.J."/>
        </authorList>
    </citation>
    <scope>NUCLEOTIDE SEQUENCE [LARGE SCALE GENOMIC DNA]</scope>
    <source>
        <strain evidence="2">ING2-E5A</strain>
    </source>
</reference>
<feature type="transmembrane region" description="Helical" evidence="1">
    <location>
        <begin position="21"/>
        <end position="42"/>
    </location>
</feature>
<proteinExistence type="predicted"/>
<dbReference type="STRING" id="1642646.ING2E5A_0956"/>
<keyword evidence="1" id="KW-1133">Transmembrane helix</keyword>